<gene>
    <name evidence="1" type="ORF">MMAB1_1402</name>
</gene>
<dbReference type="KEGG" id="mema:MMAB1_1402"/>
<evidence type="ECO:0000313" key="1">
    <source>
        <dbReference type="EMBL" id="CVK32615.1"/>
    </source>
</evidence>
<dbReference type="Proteomes" id="UP000069850">
    <property type="component" value="Chromosome 1"/>
</dbReference>
<name>A0A0X3BM92_9EURY</name>
<dbReference type="EMBL" id="LT158599">
    <property type="protein sequence ID" value="CVK32615.1"/>
    <property type="molecule type" value="Genomic_DNA"/>
</dbReference>
<proteinExistence type="predicted"/>
<evidence type="ECO:0000313" key="2">
    <source>
        <dbReference type="Proteomes" id="UP000069850"/>
    </source>
</evidence>
<protein>
    <submittedName>
        <fullName evidence="1">Uncharacterized protein</fullName>
    </submittedName>
</protein>
<dbReference type="AlphaFoldDB" id="A0A0X3BM92"/>
<reference evidence="1 2" key="1">
    <citation type="submission" date="2016-01" db="EMBL/GenBank/DDBJ databases">
        <authorList>
            <person name="Manzoor S."/>
        </authorList>
    </citation>
    <scope>NUCLEOTIDE SEQUENCE [LARGE SCALE GENOMIC DNA]</scope>
    <source>
        <strain evidence="1">Methanoculleus sp MAB1</strain>
    </source>
</reference>
<accession>A0A0X3BM92</accession>
<organism evidence="1 2">
    <name type="scientific">Methanoculleus bourgensis</name>
    <dbReference type="NCBI Taxonomy" id="83986"/>
    <lineage>
        <taxon>Archaea</taxon>
        <taxon>Methanobacteriati</taxon>
        <taxon>Methanobacteriota</taxon>
        <taxon>Stenosarchaea group</taxon>
        <taxon>Methanomicrobia</taxon>
        <taxon>Methanomicrobiales</taxon>
        <taxon>Methanomicrobiaceae</taxon>
        <taxon>Methanoculleus</taxon>
    </lineage>
</organism>
<sequence length="42" mass="4759">MISNILHLIGAITYHDIQVKNRRIEKITAREIFPKTIGPSGI</sequence>